<evidence type="ECO:0000313" key="2">
    <source>
        <dbReference type="Proteomes" id="UP000215633"/>
    </source>
</evidence>
<name>A0A261VHU4_9BORD</name>
<dbReference type="AlphaFoldDB" id="A0A261VHU4"/>
<reference evidence="2" key="1">
    <citation type="submission" date="2017-05" db="EMBL/GenBank/DDBJ databases">
        <title>Complete and WGS of Bordetella genogroups.</title>
        <authorList>
            <person name="Spilker T."/>
            <person name="Lipuma J."/>
        </authorList>
    </citation>
    <scope>NUCLEOTIDE SEQUENCE [LARGE SCALE GENOMIC DNA]</scope>
    <source>
        <strain evidence="2">AU8256</strain>
    </source>
</reference>
<proteinExistence type="predicted"/>
<gene>
    <name evidence="1" type="ORF">CAL24_17995</name>
</gene>
<dbReference type="RefSeq" id="WP_094807459.1">
    <property type="nucleotide sequence ID" value="NZ_NEVT01000007.1"/>
</dbReference>
<dbReference type="Proteomes" id="UP000215633">
    <property type="component" value="Unassembled WGS sequence"/>
</dbReference>
<accession>A0A261VHU4</accession>
<sequence>MDVKRTYFLQRLDAAALDQLIAQRVSFFLEDVADVDATATQMARALEAQGLACQVRDRRAPLLDEATSGLVPWWVALPALAGSILQAAAHRLARPRPHVVIVQSARALDVRFHARAAGVRAARA</sequence>
<comment type="caution">
    <text evidence="1">The sequence shown here is derived from an EMBL/GenBank/DDBJ whole genome shotgun (WGS) entry which is preliminary data.</text>
</comment>
<organism evidence="1 2">
    <name type="scientific">Bordetella genomosp. 2</name>
    <dbReference type="NCBI Taxonomy" id="1983456"/>
    <lineage>
        <taxon>Bacteria</taxon>
        <taxon>Pseudomonadati</taxon>
        <taxon>Pseudomonadota</taxon>
        <taxon>Betaproteobacteria</taxon>
        <taxon>Burkholderiales</taxon>
        <taxon>Alcaligenaceae</taxon>
        <taxon>Bordetella</taxon>
    </lineage>
</organism>
<dbReference type="EMBL" id="NEVT01000007">
    <property type="protein sequence ID" value="OZI73738.1"/>
    <property type="molecule type" value="Genomic_DNA"/>
</dbReference>
<evidence type="ECO:0000313" key="1">
    <source>
        <dbReference type="EMBL" id="OZI73738.1"/>
    </source>
</evidence>
<protein>
    <submittedName>
        <fullName evidence="1">Uncharacterized protein</fullName>
    </submittedName>
</protein>
<keyword evidence="2" id="KW-1185">Reference proteome</keyword>